<dbReference type="AlphaFoldDB" id="A0A2L2BPM6"/>
<dbReference type="Gene3D" id="3.40.30.10">
    <property type="entry name" value="Glutaredoxin"/>
    <property type="match status" value="1"/>
</dbReference>
<dbReference type="RefSeq" id="WP_104913204.1">
    <property type="nucleotide sequence ID" value="NZ_CP026923.1"/>
</dbReference>
<feature type="domain" description="Glutaredoxin" evidence="1">
    <location>
        <begin position="6"/>
        <end position="65"/>
    </location>
</feature>
<dbReference type="Proteomes" id="UP000243077">
    <property type="component" value="Chromosome"/>
</dbReference>
<dbReference type="EMBL" id="CP026923">
    <property type="protein sequence ID" value="AVG23621.1"/>
    <property type="molecule type" value="Genomic_DNA"/>
</dbReference>
<proteinExistence type="predicted"/>
<dbReference type="PROSITE" id="PS51354">
    <property type="entry name" value="GLUTAREDOXIN_2"/>
    <property type="match status" value="1"/>
</dbReference>
<evidence type="ECO:0000313" key="2">
    <source>
        <dbReference type="EMBL" id="AVG23621.1"/>
    </source>
</evidence>
<dbReference type="OrthoDB" id="8991911at2"/>
<evidence type="ECO:0000259" key="1">
    <source>
        <dbReference type="Pfam" id="PF00462"/>
    </source>
</evidence>
<organism evidence="2 3">
    <name type="scientific">Pontimonas salivibrio</name>
    <dbReference type="NCBI Taxonomy" id="1159327"/>
    <lineage>
        <taxon>Bacteria</taxon>
        <taxon>Bacillati</taxon>
        <taxon>Actinomycetota</taxon>
        <taxon>Actinomycetes</taxon>
        <taxon>Micrococcales</taxon>
        <taxon>Microbacteriaceae</taxon>
        <taxon>Pontimonas</taxon>
    </lineage>
</organism>
<accession>A0A2L2BPM6</accession>
<keyword evidence="3" id="KW-1185">Reference proteome</keyword>
<dbReference type="Pfam" id="PF00462">
    <property type="entry name" value="Glutaredoxin"/>
    <property type="match status" value="1"/>
</dbReference>
<name>A0A2L2BPM6_9MICO</name>
<evidence type="ECO:0000313" key="3">
    <source>
        <dbReference type="Proteomes" id="UP000243077"/>
    </source>
</evidence>
<dbReference type="InterPro" id="IPR002109">
    <property type="entry name" value="Glutaredoxin"/>
</dbReference>
<sequence>MSEPTIEFYGAQWCGDCRRAQALMEHFGVDFNYHDIDASEADKARAIEISGLQKIPVLLFPDGSHLSEPSSPLLQEKLTELNLI</sequence>
<gene>
    <name evidence="2" type="ORF">C3B54_11636</name>
</gene>
<dbReference type="SUPFAM" id="SSF52833">
    <property type="entry name" value="Thioredoxin-like"/>
    <property type="match status" value="1"/>
</dbReference>
<dbReference type="InterPro" id="IPR036249">
    <property type="entry name" value="Thioredoxin-like_sf"/>
</dbReference>
<dbReference type="CDD" id="cd02976">
    <property type="entry name" value="NrdH"/>
    <property type="match status" value="1"/>
</dbReference>
<dbReference type="KEGG" id="psai:C3B54_11636"/>
<reference evidence="2 3" key="1">
    <citation type="submission" date="2018-02" db="EMBL/GenBank/DDBJ databases">
        <title>Complete genome of the streamlined marine actinobacterium Pontimonas salivibrio CL-TW6 adapted to coastal planktonic lifestype.</title>
        <authorList>
            <person name="Cho B.C."/>
            <person name="Hardies S.C."/>
            <person name="Jang G.I."/>
            <person name="Hwang C.Y."/>
        </authorList>
    </citation>
    <scope>NUCLEOTIDE SEQUENCE [LARGE SCALE GENOMIC DNA]</scope>
    <source>
        <strain evidence="2 3">CL-TW6</strain>
    </source>
</reference>
<protein>
    <submittedName>
        <fullName evidence="2">Thioredoxin</fullName>
    </submittedName>
</protein>